<proteinExistence type="inferred from homology"/>
<comment type="catalytic activity">
    <reaction evidence="7 8">
        <text>adenosine(34) in tRNA + H2O + H(+) = inosine(34) in tRNA + NH4(+)</text>
        <dbReference type="Rhea" id="RHEA:43168"/>
        <dbReference type="Rhea" id="RHEA-COMP:10373"/>
        <dbReference type="Rhea" id="RHEA-COMP:10374"/>
        <dbReference type="ChEBI" id="CHEBI:15377"/>
        <dbReference type="ChEBI" id="CHEBI:15378"/>
        <dbReference type="ChEBI" id="CHEBI:28938"/>
        <dbReference type="ChEBI" id="CHEBI:74411"/>
        <dbReference type="ChEBI" id="CHEBI:82852"/>
        <dbReference type="EC" id="3.5.4.33"/>
    </reaction>
</comment>
<dbReference type="Pfam" id="PF00383">
    <property type="entry name" value="dCMP_cyt_deam_1"/>
    <property type="match status" value="1"/>
</dbReference>
<dbReference type="GO" id="GO:0008270">
    <property type="term" value="F:zinc ion binding"/>
    <property type="evidence" value="ECO:0007669"/>
    <property type="project" value="UniProtKB-UniRule"/>
</dbReference>
<evidence type="ECO:0000256" key="3">
    <source>
        <dbReference type="ARBA" id="ARBA00022694"/>
    </source>
</evidence>
<keyword evidence="6 8" id="KW-0862">Zinc</keyword>
<evidence type="ECO:0000256" key="8">
    <source>
        <dbReference type="HAMAP-Rule" id="MF_00972"/>
    </source>
</evidence>
<comment type="similarity">
    <text evidence="1">Belongs to the cytidine and deoxycytidylate deaminase family. ADAT2 subfamily.</text>
</comment>
<dbReference type="AlphaFoldDB" id="A0A1U9JY18"/>
<comment type="subunit">
    <text evidence="2 8">Homodimer.</text>
</comment>
<gene>
    <name evidence="8 11" type="primary">tadA</name>
    <name evidence="12" type="ORF">GGR41_000626</name>
    <name evidence="11" type="ORF">K8U84_09495</name>
    <name evidence="10" type="ORF">PAEH1_02365</name>
</gene>
<dbReference type="Proteomes" id="UP000783934">
    <property type="component" value="Unassembled WGS sequence"/>
</dbReference>
<dbReference type="Proteomes" id="UP000189369">
    <property type="component" value="Chromosome"/>
</dbReference>
<evidence type="ECO:0000256" key="5">
    <source>
        <dbReference type="ARBA" id="ARBA00022801"/>
    </source>
</evidence>
<organism evidence="10 13">
    <name type="scientific">Paenalcaligenes hominis</name>
    <dbReference type="NCBI Taxonomy" id="643674"/>
    <lineage>
        <taxon>Bacteria</taxon>
        <taxon>Pseudomonadati</taxon>
        <taxon>Pseudomonadota</taxon>
        <taxon>Betaproteobacteria</taxon>
        <taxon>Burkholderiales</taxon>
        <taxon>Alcaligenaceae</taxon>
        <taxon>Paenalcaligenes</taxon>
    </lineage>
</organism>
<dbReference type="EMBL" id="DYTQ01000104">
    <property type="protein sequence ID" value="HJH24774.1"/>
    <property type="molecule type" value="Genomic_DNA"/>
</dbReference>
<evidence type="ECO:0000256" key="6">
    <source>
        <dbReference type="ARBA" id="ARBA00022833"/>
    </source>
</evidence>
<evidence type="ECO:0000313" key="12">
    <source>
        <dbReference type="EMBL" id="NJB64405.1"/>
    </source>
</evidence>
<dbReference type="FunFam" id="3.40.140.10:FF:000005">
    <property type="entry name" value="tRNA-specific adenosine deaminase"/>
    <property type="match status" value="1"/>
</dbReference>
<dbReference type="InterPro" id="IPR016192">
    <property type="entry name" value="APOBEC/CMP_deaminase_Zn-bd"/>
</dbReference>
<dbReference type="InterPro" id="IPR016193">
    <property type="entry name" value="Cytidine_deaminase-like"/>
</dbReference>
<keyword evidence="3 8" id="KW-0819">tRNA processing</keyword>
<dbReference type="Proteomes" id="UP000700248">
    <property type="component" value="Unassembled WGS sequence"/>
</dbReference>
<feature type="domain" description="CMP/dCMP-type deaminase" evidence="9">
    <location>
        <begin position="6"/>
        <end position="134"/>
    </location>
</feature>
<evidence type="ECO:0000313" key="11">
    <source>
        <dbReference type="EMBL" id="HJH24774.1"/>
    </source>
</evidence>
<dbReference type="PROSITE" id="PS00903">
    <property type="entry name" value="CYT_DCMP_DEAMINASES_1"/>
    <property type="match status" value="1"/>
</dbReference>
<keyword evidence="4 8" id="KW-0479">Metal-binding</keyword>
<feature type="binding site" evidence="8">
    <location>
        <position position="88"/>
    </location>
    <ligand>
        <name>Zn(2+)</name>
        <dbReference type="ChEBI" id="CHEBI:29105"/>
        <note>catalytic</note>
    </ligand>
</feature>
<evidence type="ECO:0000313" key="13">
    <source>
        <dbReference type="Proteomes" id="UP000189369"/>
    </source>
</evidence>
<evidence type="ECO:0000256" key="4">
    <source>
        <dbReference type="ARBA" id="ARBA00022723"/>
    </source>
</evidence>
<dbReference type="PANTHER" id="PTHR11079">
    <property type="entry name" value="CYTOSINE DEAMINASE FAMILY MEMBER"/>
    <property type="match status" value="1"/>
</dbReference>
<dbReference type="PANTHER" id="PTHR11079:SF202">
    <property type="entry name" value="TRNA-SPECIFIC ADENOSINE DEAMINASE"/>
    <property type="match status" value="1"/>
</dbReference>
<evidence type="ECO:0000313" key="10">
    <source>
        <dbReference type="EMBL" id="AQS50677.1"/>
    </source>
</evidence>
<feature type="binding site" evidence="8">
    <location>
        <position position="91"/>
    </location>
    <ligand>
        <name>Zn(2+)</name>
        <dbReference type="ChEBI" id="CHEBI:29105"/>
        <note>catalytic</note>
    </ligand>
</feature>
<name>A0A1U9JY18_9BURK</name>
<dbReference type="InterPro" id="IPR002125">
    <property type="entry name" value="CMP_dCMP_dom"/>
</dbReference>
<dbReference type="OrthoDB" id="9802676at2"/>
<feature type="active site" description="Proton donor" evidence="8">
    <location>
        <position position="60"/>
    </location>
</feature>
<reference evidence="12 14" key="2">
    <citation type="submission" date="2020-03" db="EMBL/GenBank/DDBJ databases">
        <title>Genomic Encyclopedia of Type Strains, Phase IV (KMG-IV): sequencing the most valuable type-strain genomes for metagenomic binning, comparative biology and taxonomic classification.</title>
        <authorList>
            <person name="Goeker M."/>
        </authorList>
    </citation>
    <scope>NUCLEOTIDE SEQUENCE [LARGE SCALE GENOMIC DNA]</scope>
    <source>
        <strain evidence="12 14">DSM 26613</strain>
    </source>
</reference>
<comment type="cofactor">
    <cofactor evidence="8">
        <name>Zn(2+)</name>
        <dbReference type="ChEBI" id="CHEBI:29105"/>
    </cofactor>
    <text evidence="8">Binds 1 zinc ion per subunit.</text>
</comment>
<dbReference type="EMBL" id="CP019697">
    <property type="protein sequence ID" value="AQS50677.1"/>
    <property type="molecule type" value="Genomic_DNA"/>
</dbReference>
<dbReference type="EC" id="3.5.4.33" evidence="8"/>
<reference evidence="10 13" key="1">
    <citation type="submission" date="2017-01" db="EMBL/GenBank/DDBJ databases">
        <title>Complete Genome Sequence of Paenalcaligenes hominis, Isolated from a paraplegic Patient with neurogenic bladder.</title>
        <authorList>
            <person name="Mukhopadhyay R."/>
            <person name="Joaquin J."/>
            <person name="Hogue R."/>
            <person name="Kilaru A."/>
            <person name="Jospin G."/>
            <person name="Mars K."/>
            <person name="Eisen J.A."/>
            <person name="Chaturvedi V."/>
        </authorList>
    </citation>
    <scope>NUCLEOTIDE SEQUENCE [LARGE SCALE GENOMIC DNA]</scope>
    <source>
        <strain evidence="10 13">15S00501</strain>
    </source>
</reference>
<evidence type="ECO:0000256" key="7">
    <source>
        <dbReference type="ARBA" id="ARBA00048045"/>
    </source>
</evidence>
<dbReference type="GO" id="GO:0052717">
    <property type="term" value="F:tRNA-specific adenosine-34 deaminase activity"/>
    <property type="evidence" value="ECO:0007669"/>
    <property type="project" value="UniProtKB-UniRule"/>
</dbReference>
<protein>
    <recommendedName>
        <fullName evidence="8">tRNA-specific adenosine deaminase</fullName>
        <ecNumber evidence="8">3.5.4.33</ecNumber>
    </recommendedName>
</protein>
<dbReference type="NCBIfam" id="NF008113">
    <property type="entry name" value="PRK10860.1"/>
    <property type="match status" value="1"/>
</dbReference>
<evidence type="ECO:0000256" key="2">
    <source>
        <dbReference type="ARBA" id="ARBA00011738"/>
    </source>
</evidence>
<keyword evidence="5 8" id="KW-0378">Hydrolase</keyword>
<evidence type="ECO:0000256" key="1">
    <source>
        <dbReference type="ARBA" id="ARBA00010669"/>
    </source>
</evidence>
<dbReference type="GO" id="GO:0002100">
    <property type="term" value="P:tRNA wobble adenosine to inosine editing"/>
    <property type="evidence" value="ECO:0007669"/>
    <property type="project" value="UniProtKB-UniRule"/>
</dbReference>
<dbReference type="KEGG" id="phn:PAEH1_02365"/>
<dbReference type="CDD" id="cd01285">
    <property type="entry name" value="nucleoside_deaminase"/>
    <property type="match status" value="1"/>
</dbReference>
<accession>A0A1U9JY18</accession>
<dbReference type="PROSITE" id="PS51747">
    <property type="entry name" value="CYT_DCMP_DEAMINASES_2"/>
    <property type="match status" value="1"/>
</dbReference>
<reference evidence="11" key="3">
    <citation type="journal article" date="2021" name="PeerJ">
        <title>Extensive microbial diversity within the chicken gut microbiome revealed by metagenomics and culture.</title>
        <authorList>
            <person name="Gilroy R."/>
            <person name="Ravi A."/>
            <person name="Getino M."/>
            <person name="Pursley I."/>
            <person name="Horton D.L."/>
            <person name="Alikhan N.F."/>
            <person name="Baker D."/>
            <person name="Gharbi K."/>
            <person name="Hall N."/>
            <person name="Watson M."/>
            <person name="Adriaenssens E.M."/>
            <person name="Foster-Nyarko E."/>
            <person name="Jarju S."/>
            <person name="Secka A."/>
            <person name="Antonio M."/>
            <person name="Oren A."/>
            <person name="Chaudhuri R.R."/>
            <person name="La Ragione R."/>
            <person name="Hildebrand F."/>
            <person name="Pallen M.J."/>
        </authorList>
    </citation>
    <scope>NUCLEOTIDE SEQUENCE</scope>
    <source>
        <strain evidence="11">CHK175-13533</strain>
    </source>
</reference>
<dbReference type="SUPFAM" id="SSF53927">
    <property type="entry name" value="Cytidine deaminase-like"/>
    <property type="match status" value="1"/>
</dbReference>
<dbReference type="InterPro" id="IPR028883">
    <property type="entry name" value="tRNA_aden_deaminase"/>
</dbReference>
<dbReference type="EMBL" id="JAATIZ010000001">
    <property type="protein sequence ID" value="NJB64405.1"/>
    <property type="molecule type" value="Genomic_DNA"/>
</dbReference>
<dbReference type="Gene3D" id="3.40.140.10">
    <property type="entry name" value="Cytidine Deaminase, domain 2"/>
    <property type="match status" value="1"/>
</dbReference>
<evidence type="ECO:0000259" key="9">
    <source>
        <dbReference type="PROSITE" id="PS51747"/>
    </source>
</evidence>
<reference evidence="11" key="4">
    <citation type="submission" date="2021-09" db="EMBL/GenBank/DDBJ databases">
        <authorList>
            <person name="Gilroy R."/>
        </authorList>
    </citation>
    <scope>NUCLEOTIDE SEQUENCE</scope>
    <source>
        <strain evidence="11">CHK175-13533</strain>
    </source>
</reference>
<dbReference type="HAMAP" id="MF_00972">
    <property type="entry name" value="tRNA_aden_deaminase"/>
    <property type="match status" value="1"/>
</dbReference>
<sequence>MSEFSSADTQAMQLALQLAQIAWQHGEVPVGAVLLDAQGHLLGQGYNQVITRSDPTQHAEIVALRQATATAANYRLPGSQLFVTLEPCLMCFGALLHARVERVVYAAPDPKTGACGSVVCLHEHPTLNHQTQVQAGLLQDQASQLLRDFFKERRLLAKQKKREL</sequence>
<evidence type="ECO:0000313" key="14">
    <source>
        <dbReference type="Proteomes" id="UP000783934"/>
    </source>
</evidence>
<dbReference type="RefSeq" id="WP_077733223.1">
    <property type="nucleotide sequence ID" value="NZ_BMCQ01000004.1"/>
</dbReference>
<feature type="binding site" evidence="8">
    <location>
        <position position="58"/>
    </location>
    <ligand>
        <name>Zn(2+)</name>
        <dbReference type="ChEBI" id="CHEBI:29105"/>
        <note>catalytic</note>
    </ligand>
</feature>
<dbReference type="STRING" id="643674.PAEH1_02365"/>
<keyword evidence="14" id="KW-1185">Reference proteome</keyword>
<comment type="function">
    <text evidence="8">Catalyzes the deamination of adenosine to inosine at the wobble position 34 of tRNA(Arg2).</text>
</comment>